<evidence type="ECO:0000313" key="4">
    <source>
        <dbReference type="EMBL" id="EKE84377.1"/>
    </source>
</evidence>
<dbReference type="Gene3D" id="3.40.50.720">
    <property type="entry name" value="NAD(P)-binding Rossmann-like Domain"/>
    <property type="match status" value="1"/>
</dbReference>
<keyword evidence="5" id="KW-1185">Reference proteome</keyword>
<dbReference type="InterPro" id="IPR036291">
    <property type="entry name" value="NAD(P)-bd_dom_sf"/>
</dbReference>
<gene>
    <name evidence="4" type="ORF">A10D4_04887</name>
</gene>
<keyword evidence="2" id="KW-0560">Oxidoreductase</keyword>
<dbReference type="eggNOG" id="COG1028">
    <property type="taxonomic scope" value="Bacteria"/>
</dbReference>
<dbReference type="InterPro" id="IPR002347">
    <property type="entry name" value="SDR_fam"/>
</dbReference>
<accession>K2KCJ1</accession>
<organism evidence="4 5">
    <name type="scientific">Idiomarina xiamenensis 10-D-4</name>
    <dbReference type="NCBI Taxonomy" id="740709"/>
    <lineage>
        <taxon>Bacteria</taxon>
        <taxon>Pseudomonadati</taxon>
        <taxon>Pseudomonadota</taxon>
        <taxon>Gammaproteobacteria</taxon>
        <taxon>Alteromonadales</taxon>
        <taxon>Idiomarinaceae</taxon>
        <taxon>Idiomarina</taxon>
    </lineage>
</organism>
<reference evidence="4 5" key="1">
    <citation type="journal article" date="2012" name="J. Bacteriol.">
        <title>Genome Sequence of Idiomarina xiamenensis Type Strain 10-D-4.</title>
        <authorList>
            <person name="Lai Q."/>
            <person name="Wang L."/>
            <person name="Wang W."/>
            <person name="Shao Z."/>
        </authorList>
    </citation>
    <scope>NUCLEOTIDE SEQUENCE [LARGE SCALE GENOMIC DNA]</scope>
    <source>
        <strain evidence="4 5">10-D-4</strain>
    </source>
</reference>
<evidence type="ECO:0000256" key="3">
    <source>
        <dbReference type="ARBA" id="ARBA00071493"/>
    </source>
</evidence>
<evidence type="ECO:0000313" key="5">
    <source>
        <dbReference type="Proteomes" id="UP000014115"/>
    </source>
</evidence>
<dbReference type="Proteomes" id="UP000014115">
    <property type="component" value="Unassembled WGS sequence"/>
</dbReference>
<comment type="similarity">
    <text evidence="1">Belongs to the short-chain dehydrogenases/reductases (SDR) family.</text>
</comment>
<proteinExistence type="inferred from homology"/>
<dbReference type="GO" id="GO:0016491">
    <property type="term" value="F:oxidoreductase activity"/>
    <property type="evidence" value="ECO:0007669"/>
    <property type="project" value="UniProtKB-KW"/>
</dbReference>
<dbReference type="STRING" id="740709.A10D4_04887"/>
<evidence type="ECO:0000256" key="1">
    <source>
        <dbReference type="ARBA" id="ARBA00006484"/>
    </source>
</evidence>
<evidence type="ECO:0000256" key="2">
    <source>
        <dbReference type="ARBA" id="ARBA00023002"/>
    </source>
</evidence>
<dbReference type="PANTHER" id="PTHR24320">
    <property type="entry name" value="RETINOL DEHYDROGENASE"/>
    <property type="match status" value="1"/>
</dbReference>
<dbReference type="AlphaFoldDB" id="K2KCJ1"/>
<dbReference type="PRINTS" id="PR00081">
    <property type="entry name" value="GDHRDH"/>
</dbReference>
<dbReference type="RefSeq" id="WP_008488097.1">
    <property type="nucleotide sequence ID" value="NZ_AMRG01000005.1"/>
</dbReference>
<dbReference type="PATRIC" id="fig|740709.3.peg.990"/>
<dbReference type="OrthoDB" id="9806974at2"/>
<name>K2KCJ1_9GAMM</name>
<sequence>METLQQPLSSPFGAATTAAEVVAGLDLSGRLAVITGGYSGLGLVTTKALAKVGAKVIVPARDPERARAMLGDTDGVRVMTMDLLKPDSIKAFSERIVNKPISLLINCAGIMAAPLARDTDGHESQFAVNHLGHFRLTCSLWPALVASGNARVVSVSSRGHQIAGIEFDDIDFVHRPYDKWTAYGQSKTANALFAMSLDRRGRDCGVRAFSLHPGQIMTNLARYLDNDEIEAFDVFDEHGQQRVDPKIGLKTIEQGAATGLWCATSSQLDGLGGVYCEDCNIAPINHSEIGRKGVAQWAADPENAERLWQLSEKWTGMTIGPIA</sequence>
<dbReference type="Pfam" id="PF00106">
    <property type="entry name" value="adh_short"/>
    <property type="match status" value="1"/>
</dbReference>
<dbReference type="SUPFAM" id="SSF51735">
    <property type="entry name" value="NAD(P)-binding Rossmann-fold domains"/>
    <property type="match status" value="1"/>
</dbReference>
<comment type="caution">
    <text evidence="4">The sequence shown here is derived from an EMBL/GenBank/DDBJ whole genome shotgun (WGS) entry which is preliminary data.</text>
</comment>
<dbReference type="EMBL" id="AMRG01000005">
    <property type="protein sequence ID" value="EKE84377.1"/>
    <property type="molecule type" value="Genomic_DNA"/>
</dbReference>
<dbReference type="FunFam" id="3.40.50.720:FF:000594">
    <property type="entry name" value="Short-chain oxidoreductase"/>
    <property type="match status" value="1"/>
</dbReference>
<protein>
    <recommendedName>
        <fullName evidence="3">Probable oxidoreductase</fullName>
    </recommendedName>
</protein>
<dbReference type="PANTHER" id="PTHR24320:SF148">
    <property type="entry name" value="NAD(P)-BINDING ROSSMANN-FOLD SUPERFAMILY PROTEIN"/>
    <property type="match status" value="1"/>
</dbReference>
<dbReference type="NCBIfam" id="NF004845">
    <property type="entry name" value="PRK06196.1"/>
    <property type="match status" value="1"/>
</dbReference>